<name>C9DFZ0_BPW14</name>
<dbReference type="InterPro" id="IPR023214">
    <property type="entry name" value="HAD_sf"/>
</dbReference>
<dbReference type="GeneID" id="8683965"/>
<dbReference type="Proteomes" id="UP000008986">
    <property type="component" value="Segment"/>
</dbReference>
<dbReference type="SUPFAM" id="SSF56784">
    <property type="entry name" value="HAD-like"/>
    <property type="match status" value="1"/>
</dbReference>
<reference evidence="2" key="1">
    <citation type="submission" date="2009-07" db="EMBL/GenBank/DDBJ databases">
        <authorList>
            <person name="Kropinski A.M."/>
            <person name="Villegas A."/>
            <person name="Lingohr E.J."/>
        </authorList>
    </citation>
    <scope>NUCLEOTIDE SEQUENCE [LARGE SCALE GENOMIC DNA]</scope>
</reference>
<gene>
    <name evidence="1" type="primary">18</name>
</gene>
<proteinExistence type="predicted"/>
<dbReference type="RefSeq" id="YP_003358873.1">
    <property type="nucleotide sequence ID" value="NC_013697.1"/>
</dbReference>
<evidence type="ECO:0000313" key="2">
    <source>
        <dbReference type="Proteomes" id="UP000008986"/>
    </source>
</evidence>
<accession>C9DFZ0</accession>
<dbReference type="OrthoDB" id="6988at10239"/>
<dbReference type="KEGG" id="vg:8683965"/>
<evidence type="ECO:0000313" key="1">
    <source>
        <dbReference type="EMBL" id="ACV50041.1"/>
    </source>
</evidence>
<dbReference type="InterPro" id="IPR036412">
    <property type="entry name" value="HAD-like_sf"/>
</dbReference>
<dbReference type="Gene3D" id="3.40.50.1000">
    <property type="entry name" value="HAD superfamily/HAD-like"/>
    <property type="match status" value="1"/>
</dbReference>
<protein>
    <recommendedName>
        <fullName evidence="3">Nucleotidase</fullName>
    </recommendedName>
</protein>
<organismHost>
    <name type="scientific">Delftia acidovorans</name>
    <name type="common">Pseudomonas acidovorans</name>
    <name type="synonym">Comamonas acidovorans</name>
    <dbReference type="NCBI Taxonomy" id="80866"/>
</organismHost>
<sequence>MKRKQTIAIDVDLTVVDSLTPWIEWLNSEAHKAGIQERFQLKSGPCFDVGHEMIEWAKQHHLPISMYKYWQQPSLYDSMVPLDPMLPSLIHKWWMSDKDIVFVSHCFPEHTASKRRMLERLFGGTEHAFIAADSNVKCFVDYDVLIDDSNVSIKHGLSRRPESVHILMNQFNGHGYRGDIEEGHPKLFLADNWVEVEQLIN</sequence>
<dbReference type="EMBL" id="GQ357915">
    <property type="protein sequence ID" value="ACV50041.1"/>
    <property type="molecule type" value="Genomic_DNA"/>
</dbReference>
<organism evidence="1 2">
    <name type="scientific">Delftia phage PhiW-14</name>
    <name type="common">Deftia acidovorans bacteriophage phiW-14</name>
    <dbReference type="NCBI Taxonomy" id="665032"/>
    <lineage>
        <taxon>Viruses</taxon>
        <taxon>Duplodnaviria</taxon>
        <taxon>Heunggongvirae</taxon>
        <taxon>Uroviricota</taxon>
        <taxon>Caudoviricetes</taxon>
        <taxon>Ionavirus</taxon>
        <taxon>Ionavirus W14</taxon>
    </lineage>
</organism>
<keyword evidence="2" id="KW-1185">Reference proteome</keyword>
<evidence type="ECO:0008006" key="3">
    <source>
        <dbReference type="Google" id="ProtNLM"/>
    </source>
</evidence>